<dbReference type="Gene3D" id="3.50.30.50">
    <property type="entry name" value="Putative cyclase"/>
    <property type="match status" value="1"/>
</dbReference>
<dbReference type="GO" id="GO:0019441">
    <property type="term" value="P:L-tryptophan catabolic process to kynurenine"/>
    <property type="evidence" value="ECO:0007669"/>
    <property type="project" value="InterPro"/>
</dbReference>
<dbReference type="EMBL" id="JACFXV010000043">
    <property type="protein sequence ID" value="MBA5776467.1"/>
    <property type="molecule type" value="Genomic_DNA"/>
</dbReference>
<accession>A0A839AC56</accession>
<evidence type="ECO:0000256" key="1">
    <source>
        <dbReference type="SAM" id="SignalP"/>
    </source>
</evidence>
<keyword evidence="3" id="KW-1185">Reference proteome</keyword>
<evidence type="ECO:0000313" key="3">
    <source>
        <dbReference type="Proteomes" id="UP000541109"/>
    </source>
</evidence>
<proteinExistence type="predicted"/>
<dbReference type="Proteomes" id="UP000541109">
    <property type="component" value="Unassembled WGS sequence"/>
</dbReference>
<dbReference type="AlphaFoldDB" id="A0A839AC56"/>
<feature type="chain" id="PRO_5032862954" evidence="1">
    <location>
        <begin position="29"/>
        <end position="329"/>
    </location>
</feature>
<feature type="signal peptide" evidence="1">
    <location>
        <begin position="1"/>
        <end position="28"/>
    </location>
</feature>
<dbReference type="InterPro" id="IPR037175">
    <property type="entry name" value="KFase_sf"/>
</dbReference>
<sequence>MKRLMTQTAKLGAAAALAAMLASSPALAGGDKAGKSPWGPQDEIGTLNMMTDASRQEILQRIETGKVYDLGVDLFVGMPDCCSAAFGDPTYQMWMIHAPARGDGSGELLSHSSEAISMNTHTGTHIDTLSHFGLHGKLFNGVSANEALGVRGWSKSGAEKYPPIVARGVLIDVAKAKGVDILPASYAITVDDLKEALARQATTLSEGDVVLVRTGQMSAWPDKSKLTLFTQSGLSLEAAEWLAEEQKSMVLGADNLGLESFPSTNRENFAPVHSYLLAEKGVSFIELLWLEELARNEVYEFAFITSPLKLRGASGSPIRPVAIPVKRGS</sequence>
<dbReference type="RefSeq" id="WP_182162897.1">
    <property type="nucleotide sequence ID" value="NZ_JACFXV010000043.1"/>
</dbReference>
<dbReference type="InterPro" id="IPR007325">
    <property type="entry name" value="KFase/CYL"/>
</dbReference>
<comment type="caution">
    <text evidence="2">The sequence shown here is derived from an EMBL/GenBank/DDBJ whole genome shotgun (WGS) entry which is preliminary data.</text>
</comment>
<evidence type="ECO:0000313" key="2">
    <source>
        <dbReference type="EMBL" id="MBA5776467.1"/>
    </source>
</evidence>
<protein>
    <submittedName>
        <fullName evidence="2">Cyclase family protein</fullName>
    </submittedName>
</protein>
<dbReference type="SUPFAM" id="SSF102198">
    <property type="entry name" value="Putative cyclase"/>
    <property type="match status" value="1"/>
</dbReference>
<organism evidence="2 3">
    <name type="scientific">Stappia albiluteola</name>
    <dbReference type="NCBI Taxonomy" id="2758565"/>
    <lineage>
        <taxon>Bacteria</taxon>
        <taxon>Pseudomonadati</taxon>
        <taxon>Pseudomonadota</taxon>
        <taxon>Alphaproteobacteria</taxon>
        <taxon>Hyphomicrobiales</taxon>
        <taxon>Stappiaceae</taxon>
        <taxon>Stappia</taxon>
    </lineage>
</organism>
<reference evidence="2 3" key="1">
    <citation type="submission" date="2020-07" db="EMBL/GenBank/DDBJ databases">
        <title>Stappia sp., F7233, whole genome shotgun sequencing project.</title>
        <authorList>
            <person name="Jiang S."/>
            <person name="Liu Z.W."/>
            <person name="Du Z.J."/>
        </authorList>
    </citation>
    <scope>NUCLEOTIDE SEQUENCE [LARGE SCALE GENOMIC DNA]</scope>
    <source>
        <strain evidence="2 3">F7233</strain>
    </source>
</reference>
<dbReference type="PANTHER" id="PTHR34861">
    <property type="match status" value="1"/>
</dbReference>
<gene>
    <name evidence="2" type="ORF">H2509_04925</name>
</gene>
<dbReference type="PANTHER" id="PTHR34861:SF10">
    <property type="entry name" value="CYCLASE"/>
    <property type="match status" value="1"/>
</dbReference>
<dbReference type="Pfam" id="PF04199">
    <property type="entry name" value="Cyclase"/>
    <property type="match status" value="1"/>
</dbReference>
<dbReference type="GO" id="GO:0004061">
    <property type="term" value="F:arylformamidase activity"/>
    <property type="evidence" value="ECO:0007669"/>
    <property type="project" value="InterPro"/>
</dbReference>
<keyword evidence="1" id="KW-0732">Signal</keyword>
<name>A0A839AC56_9HYPH</name>